<sequence>MTSVEIKYCVPCGLLNPAIETQTRLLNEFGQELDSVTLIPGHGGVFIVTADGETIWEKGVHGADLDLELIVDAINDRLLSEA</sequence>
<dbReference type="HOGENOM" id="CLU_068510_5_1_2"/>
<evidence type="ECO:0000256" key="1">
    <source>
        <dbReference type="ARBA" id="ARBA00023284"/>
    </source>
</evidence>
<evidence type="ECO:0000313" key="3">
    <source>
        <dbReference type="Proteomes" id="UP000001903"/>
    </source>
</evidence>
<dbReference type="Gene3D" id="3.40.30.10">
    <property type="entry name" value="Glutaredoxin"/>
    <property type="match status" value="1"/>
</dbReference>
<keyword evidence="2" id="KW-0614">Plasmid</keyword>
<proteinExistence type="predicted"/>
<dbReference type="Pfam" id="PF10262">
    <property type="entry name" value="Rdx"/>
    <property type="match status" value="1"/>
</dbReference>
<keyword evidence="1" id="KW-0676">Redox-active center</keyword>
<dbReference type="SUPFAM" id="SSF52833">
    <property type="entry name" value="Thioredoxin-like"/>
    <property type="match status" value="1"/>
</dbReference>
<name>D2S0H2_HALTV</name>
<dbReference type="InterPro" id="IPR036249">
    <property type="entry name" value="Thioredoxin-like_sf"/>
</dbReference>
<accession>D2S0H2</accession>
<geneLocation type="plasmid" evidence="2 3">
    <name>pHTUR01</name>
</geneLocation>
<dbReference type="GeneID" id="8744654"/>
<reference evidence="2 3" key="1">
    <citation type="journal article" date="2010" name="Stand. Genomic Sci.">
        <title>Complete genome sequence of Haloterrigena turkmenica type strain (4k).</title>
        <authorList>
            <person name="Saunders E."/>
            <person name="Tindall B.J."/>
            <person name="Fahnrich R."/>
            <person name="Lapidus A."/>
            <person name="Copeland A."/>
            <person name="Del Rio T.G."/>
            <person name="Lucas S."/>
            <person name="Chen F."/>
            <person name="Tice H."/>
            <person name="Cheng J.F."/>
            <person name="Han C."/>
            <person name="Detter J.C."/>
            <person name="Bruce D."/>
            <person name="Goodwin L."/>
            <person name="Chain P."/>
            <person name="Pitluck S."/>
            <person name="Pati A."/>
            <person name="Ivanova N."/>
            <person name="Mavromatis K."/>
            <person name="Chen A."/>
            <person name="Palaniappan K."/>
            <person name="Land M."/>
            <person name="Hauser L."/>
            <person name="Chang Y.J."/>
            <person name="Jeffries C.D."/>
            <person name="Brettin T."/>
            <person name="Rohde M."/>
            <person name="Goker M."/>
            <person name="Bristow J."/>
            <person name="Eisen J.A."/>
            <person name="Markowitz V."/>
            <person name="Hugenholtz P."/>
            <person name="Klenk H.P."/>
            <person name="Kyrpides N.C."/>
        </authorList>
    </citation>
    <scope>NUCLEOTIDE SEQUENCE [LARGE SCALE GENOMIC DNA]</scope>
    <source>
        <strain evidence="3">ATCC 51198 / DSM 5511 / JCM 9101 / NCIMB 13204 / VKM B-1734 / 4k</strain>
    </source>
</reference>
<dbReference type="AlphaFoldDB" id="D2S0H2"/>
<organism evidence="2 3">
    <name type="scientific">Haloterrigena turkmenica (strain ATCC 51198 / DSM 5511 / JCM 9101 / NCIMB 13204 / VKM B-1734 / 4k)</name>
    <name type="common">Halococcus turkmenicus</name>
    <dbReference type="NCBI Taxonomy" id="543526"/>
    <lineage>
        <taxon>Archaea</taxon>
        <taxon>Methanobacteriati</taxon>
        <taxon>Methanobacteriota</taxon>
        <taxon>Stenosarchaea group</taxon>
        <taxon>Halobacteria</taxon>
        <taxon>Halobacteriales</taxon>
        <taxon>Natrialbaceae</taxon>
        <taxon>Haloterrigena</taxon>
    </lineage>
</organism>
<gene>
    <name evidence="2" type="ordered locus">Htur_4026</name>
</gene>
<keyword evidence="3" id="KW-1185">Reference proteome</keyword>
<dbReference type="NCBIfam" id="TIGR02174">
    <property type="entry name" value="CXXU_selWTH"/>
    <property type="match status" value="1"/>
</dbReference>
<dbReference type="OrthoDB" id="33017at2157"/>
<protein>
    <recommendedName>
        <fullName evidence="4">Selenoprotein W-related protein</fullName>
    </recommendedName>
</protein>
<dbReference type="EMBL" id="CP001861">
    <property type="protein sequence ID" value="ADB62869.1"/>
    <property type="molecule type" value="Genomic_DNA"/>
</dbReference>
<evidence type="ECO:0008006" key="4">
    <source>
        <dbReference type="Google" id="ProtNLM"/>
    </source>
</evidence>
<dbReference type="KEGG" id="htu:Htur_4026"/>
<dbReference type="Proteomes" id="UP000001903">
    <property type="component" value="Plasmid pHTUR01"/>
</dbReference>
<evidence type="ECO:0000313" key="2">
    <source>
        <dbReference type="EMBL" id="ADB62869.1"/>
    </source>
</evidence>
<dbReference type="InterPro" id="IPR011893">
    <property type="entry name" value="Selenoprotein_Rdx-typ"/>
</dbReference>
<dbReference type="RefSeq" id="WP_012945113.1">
    <property type="nucleotide sequence ID" value="NC_013744.1"/>
</dbReference>